<accession>A0AA94PP13</accession>
<name>A0AA94PP13_9BACT</name>
<dbReference type="PANTHER" id="PTHR43236:SF1">
    <property type="entry name" value="BLL7220 PROTEIN"/>
    <property type="match status" value="1"/>
</dbReference>
<dbReference type="Pfam" id="PF06114">
    <property type="entry name" value="Peptidase_M78"/>
    <property type="match status" value="1"/>
</dbReference>
<protein>
    <submittedName>
        <fullName evidence="3">Uncharacterized protein DUF955</fullName>
    </submittedName>
</protein>
<organism evidence="3 4">
    <name type="scientific">Pseudodesulfovibrio indicus</name>
    <dbReference type="NCBI Taxonomy" id="1716143"/>
    <lineage>
        <taxon>Bacteria</taxon>
        <taxon>Pseudomonadati</taxon>
        <taxon>Thermodesulfobacteriota</taxon>
        <taxon>Desulfovibrionia</taxon>
        <taxon>Desulfovibrionales</taxon>
        <taxon>Desulfovibrionaceae</taxon>
    </lineage>
</organism>
<evidence type="ECO:0000259" key="2">
    <source>
        <dbReference type="Pfam" id="PF06114"/>
    </source>
</evidence>
<reference evidence="3 4" key="1">
    <citation type="submission" date="2019-03" db="EMBL/GenBank/DDBJ databases">
        <title>Genomic Encyclopedia of Type Strains, Phase IV (KMG-IV): sequencing the most valuable type-strain genomes for metagenomic binning, comparative biology and taxonomic classification.</title>
        <authorList>
            <person name="Goeker M."/>
        </authorList>
    </citation>
    <scope>NUCLEOTIDE SEQUENCE [LARGE SCALE GENOMIC DNA]</scope>
    <source>
        <strain evidence="3 4">DSM 101483</strain>
    </source>
</reference>
<feature type="region of interest" description="Disordered" evidence="1">
    <location>
        <begin position="275"/>
        <end position="294"/>
    </location>
</feature>
<comment type="caution">
    <text evidence="3">The sequence shown here is derived from an EMBL/GenBank/DDBJ whole genome shotgun (WGS) entry which is preliminary data.</text>
</comment>
<dbReference type="PANTHER" id="PTHR43236">
    <property type="entry name" value="ANTITOXIN HIGA1"/>
    <property type="match status" value="1"/>
</dbReference>
<feature type="compositionally biased region" description="Acidic residues" evidence="1">
    <location>
        <begin position="275"/>
        <end position="285"/>
    </location>
</feature>
<evidence type="ECO:0000313" key="3">
    <source>
        <dbReference type="EMBL" id="TDT92008.1"/>
    </source>
</evidence>
<dbReference type="AlphaFoldDB" id="A0AA94PP13"/>
<dbReference type="EMBL" id="SOBK01000001">
    <property type="protein sequence ID" value="TDT92008.1"/>
    <property type="molecule type" value="Genomic_DNA"/>
</dbReference>
<evidence type="ECO:0000256" key="1">
    <source>
        <dbReference type="SAM" id="MobiDB-lite"/>
    </source>
</evidence>
<dbReference type="InterPro" id="IPR010359">
    <property type="entry name" value="IrrE_HExxH"/>
</dbReference>
<feature type="domain" description="IrrE N-terminal-like" evidence="2">
    <location>
        <begin position="79"/>
        <end position="149"/>
    </location>
</feature>
<sequence>MKNRYFDLEMAKQWGERQAEEDGMTSLPIDLHAIATMKGRNIIVEPSGDTGPGVSAMLLRSGNNFGIFYSTAIANIGFQRFSIAHELGHYFLEGHIDQIPFDEGGFHSSKAGFFSTDIYEKQADSFASGLLMPSRLFLRALNQHVDGLAGVKALAGLCETSLTATAIRYAELTEAASAVIVSTGQTVDFACLSSAMKDYSDIIWLRRGDQLPRNTLTANFNAEHDRFNENELVDETDLRLWLTGTRSREVIEEVIGLGAYGKTLTIVTCMDTAADGEDEEEEDALIDSWTPRFR</sequence>
<dbReference type="RefSeq" id="WP_199533842.1">
    <property type="nucleotide sequence ID" value="NZ_CP014206.1"/>
</dbReference>
<dbReference type="Gene3D" id="1.10.10.2910">
    <property type="match status" value="1"/>
</dbReference>
<dbReference type="Proteomes" id="UP000295506">
    <property type="component" value="Unassembled WGS sequence"/>
</dbReference>
<gene>
    <name evidence="3" type="ORF">EDC59_101412</name>
</gene>
<proteinExistence type="predicted"/>
<evidence type="ECO:0000313" key="4">
    <source>
        <dbReference type="Proteomes" id="UP000295506"/>
    </source>
</evidence>
<dbReference type="InterPro" id="IPR052345">
    <property type="entry name" value="Rad_response_metalloprotease"/>
</dbReference>